<keyword evidence="3" id="KW-1185">Reference proteome</keyword>
<organism evidence="2 3">
    <name type="scientific">Deinococcus rufus</name>
    <dbReference type="NCBI Taxonomy" id="2136097"/>
    <lineage>
        <taxon>Bacteria</taxon>
        <taxon>Thermotogati</taxon>
        <taxon>Deinococcota</taxon>
        <taxon>Deinococci</taxon>
        <taxon>Deinococcales</taxon>
        <taxon>Deinococcaceae</taxon>
        <taxon>Deinococcus</taxon>
    </lineage>
</organism>
<comment type="caution">
    <text evidence="2">The sequence shown here is derived from an EMBL/GenBank/DDBJ whole genome shotgun (WGS) entry which is preliminary data.</text>
</comment>
<dbReference type="InterPro" id="IPR011990">
    <property type="entry name" value="TPR-like_helical_dom_sf"/>
</dbReference>
<feature type="chain" id="PRO_5047381408" description="Tetratricopeptide repeat protein" evidence="1">
    <location>
        <begin position="19"/>
        <end position="344"/>
    </location>
</feature>
<name>A0ABV7Z7A4_9DEIO</name>
<proteinExistence type="predicted"/>
<evidence type="ECO:0008006" key="4">
    <source>
        <dbReference type="Google" id="ProtNLM"/>
    </source>
</evidence>
<evidence type="ECO:0000256" key="1">
    <source>
        <dbReference type="SAM" id="SignalP"/>
    </source>
</evidence>
<dbReference type="RefSeq" id="WP_322474784.1">
    <property type="nucleotide sequence ID" value="NZ_JBHRZG010000009.1"/>
</dbReference>
<dbReference type="SUPFAM" id="SSF48452">
    <property type="entry name" value="TPR-like"/>
    <property type="match status" value="1"/>
</dbReference>
<keyword evidence="1" id="KW-0732">Signal</keyword>
<dbReference type="EMBL" id="JBHRZG010000009">
    <property type="protein sequence ID" value="MFC3832895.1"/>
    <property type="molecule type" value="Genomic_DNA"/>
</dbReference>
<evidence type="ECO:0000313" key="3">
    <source>
        <dbReference type="Proteomes" id="UP001595803"/>
    </source>
</evidence>
<evidence type="ECO:0000313" key="2">
    <source>
        <dbReference type="EMBL" id="MFC3832895.1"/>
    </source>
</evidence>
<protein>
    <recommendedName>
        <fullName evidence="4">Tetratricopeptide repeat protein</fullName>
    </recommendedName>
</protein>
<sequence>MPRSLLALSLLFSPPTLAAPAFQSADLSPGGAALNALAAESYRRTGVPGDLATWLDVAYLRAHRPLAGGATLDQALSRRRAQLLAAPTPAQKDRLARETAAWAHALIKRAVPKFSLERGFELANFAASGERQCLSQSTVIAGLLQRAGLDAGLAMVWTSMAGQVSNLGHVTSVLRLPSGAGDLEVDASEPGPIATHPGVLAWTGSGYRFLKATFGPGGLITAYTPVGQTGPLRPAQTHFLSLAYIRSQYSYYRAERAPGGVLGTGTGRATTSGLQTSVRLLQEALALEPHNALAASVLGTVWRKQGHLAQAREQYLRAAALYAAQGYTPAGQQVNLQWAHSPVK</sequence>
<feature type="signal peptide" evidence="1">
    <location>
        <begin position="1"/>
        <end position="18"/>
    </location>
</feature>
<dbReference type="Proteomes" id="UP001595803">
    <property type="component" value="Unassembled WGS sequence"/>
</dbReference>
<gene>
    <name evidence="2" type="ORF">ACFOSB_08515</name>
</gene>
<dbReference type="Gene3D" id="1.25.40.10">
    <property type="entry name" value="Tetratricopeptide repeat domain"/>
    <property type="match status" value="1"/>
</dbReference>
<reference evidence="3" key="1">
    <citation type="journal article" date="2019" name="Int. J. Syst. Evol. Microbiol.">
        <title>The Global Catalogue of Microorganisms (GCM) 10K type strain sequencing project: providing services to taxonomists for standard genome sequencing and annotation.</title>
        <authorList>
            <consortium name="The Broad Institute Genomics Platform"/>
            <consortium name="The Broad Institute Genome Sequencing Center for Infectious Disease"/>
            <person name="Wu L."/>
            <person name="Ma J."/>
        </authorList>
    </citation>
    <scope>NUCLEOTIDE SEQUENCE [LARGE SCALE GENOMIC DNA]</scope>
    <source>
        <strain evidence="3">CCTCC AB 2017081</strain>
    </source>
</reference>
<accession>A0ABV7Z7A4</accession>